<dbReference type="CDD" id="cd17317">
    <property type="entry name" value="MFS_SLC22"/>
    <property type="match status" value="1"/>
</dbReference>
<feature type="transmembrane region" description="Helical" evidence="5">
    <location>
        <begin position="394"/>
        <end position="414"/>
    </location>
</feature>
<feature type="domain" description="Major facilitator superfamily (MFS) profile" evidence="6">
    <location>
        <begin position="90"/>
        <end position="507"/>
    </location>
</feature>
<feature type="transmembrane region" description="Helical" evidence="5">
    <location>
        <begin position="168"/>
        <end position="186"/>
    </location>
</feature>
<evidence type="ECO:0000256" key="3">
    <source>
        <dbReference type="ARBA" id="ARBA00022989"/>
    </source>
</evidence>
<evidence type="ECO:0000313" key="7">
    <source>
        <dbReference type="EMBL" id="KAK9681083.1"/>
    </source>
</evidence>
<feature type="transmembrane region" description="Helical" evidence="5">
    <location>
        <begin position="253"/>
        <end position="271"/>
    </location>
</feature>
<feature type="transmembrane region" description="Helical" evidence="5">
    <location>
        <begin position="454"/>
        <end position="477"/>
    </location>
</feature>
<accession>A0AAW1HW93</accession>
<dbReference type="EMBL" id="JASPKY010000848">
    <property type="protein sequence ID" value="KAK9681083.1"/>
    <property type="molecule type" value="Genomic_DNA"/>
</dbReference>
<keyword evidence="8" id="KW-1185">Reference proteome</keyword>
<dbReference type="Pfam" id="PF07690">
    <property type="entry name" value="MFS_1"/>
    <property type="match status" value="1"/>
</dbReference>
<keyword evidence="3 5" id="KW-1133">Transmembrane helix</keyword>
<dbReference type="PANTHER" id="PTHR24064">
    <property type="entry name" value="SOLUTE CARRIER FAMILY 22 MEMBER"/>
    <property type="match status" value="1"/>
</dbReference>
<proteinExistence type="predicted"/>
<gene>
    <name evidence="7" type="ORF">QE152_g38585</name>
</gene>
<dbReference type="InterPro" id="IPR020846">
    <property type="entry name" value="MFS_dom"/>
</dbReference>
<dbReference type="AlphaFoldDB" id="A0AAW1HW93"/>
<evidence type="ECO:0000256" key="4">
    <source>
        <dbReference type="ARBA" id="ARBA00023136"/>
    </source>
</evidence>
<reference evidence="7 8" key="1">
    <citation type="journal article" date="2024" name="BMC Genomics">
        <title>De novo assembly and annotation of Popillia japonica's genome with initial clues to its potential as an invasive pest.</title>
        <authorList>
            <person name="Cucini C."/>
            <person name="Boschi S."/>
            <person name="Funari R."/>
            <person name="Cardaioli E."/>
            <person name="Iannotti N."/>
            <person name="Marturano G."/>
            <person name="Paoli F."/>
            <person name="Bruttini M."/>
            <person name="Carapelli A."/>
            <person name="Frati F."/>
            <person name="Nardi F."/>
        </authorList>
    </citation>
    <scope>NUCLEOTIDE SEQUENCE [LARGE SCALE GENOMIC DNA]</scope>
    <source>
        <strain evidence="7">DMR45628</strain>
    </source>
</reference>
<organism evidence="7 8">
    <name type="scientific">Popillia japonica</name>
    <name type="common">Japanese beetle</name>
    <dbReference type="NCBI Taxonomy" id="7064"/>
    <lineage>
        <taxon>Eukaryota</taxon>
        <taxon>Metazoa</taxon>
        <taxon>Ecdysozoa</taxon>
        <taxon>Arthropoda</taxon>
        <taxon>Hexapoda</taxon>
        <taxon>Insecta</taxon>
        <taxon>Pterygota</taxon>
        <taxon>Neoptera</taxon>
        <taxon>Endopterygota</taxon>
        <taxon>Coleoptera</taxon>
        <taxon>Polyphaga</taxon>
        <taxon>Scarabaeiformia</taxon>
        <taxon>Scarabaeidae</taxon>
        <taxon>Rutelinae</taxon>
        <taxon>Popillia</taxon>
    </lineage>
</organism>
<dbReference type="PROSITE" id="PS50850">
    <property type="entry name" value="MFS"/>
    <property type="match status" value="1"/>
</dbReference>
<dbReference type="Gene3D" id="1.20.1250.20">
    <property type="entry name" value="MFS general substrate transporter like domains"/>
    <property type="match status" value="1"/>
</dbReference>
<dbReference type="SUPFAM" id="SSF103473">
    <property type="entry name" value="MFS general substrate transporter"/>
    <property type="match status" value="1"/>
</dbReference>
<dbReference type="GO" id="GO:0022857">
    <property type="term" value="F:transmembrane transporter activity"/>
    <property type="evidence" value="ECO:0007669"/>
    <property type="project" value="InterPro"/>
</dbReference>
<keyword evidence="4 5" id="KW-0472">Membrane</keyword>
<feature type="transmembrane region" description="Helical" evidence="5">
    <location>
        <begin position="24"/>
        <end position="42"/>
    </location>
</feature>
<feature type="transmembrane region" description="Helical" evidence="5">
    <location>
        <begin position="483"/>
        <end position="502"/>
    </location>
</feature>
<feature type="transmembrane region" description="Helical" evidence="5">
    <location>
        <begin position="333"/>
        <end position="354"/>
    </location>
</feature>
<dbReference type="InterPro" id="IPR036259">
    <property type="entry name" value="MFS_trans_sf"/>
</dbReference>
<evidence type="ECO:0000256" key="2">
    <source>
        <dbReference type="ARBA" id="ARBA00022692"/>
    </source>
</evidence>
<feature type="transmembrane region" description="Helical" evidence="5">
    <location>
        <begin position="366"/>
        <end position="387"/>
    </location>
</feature>
<feature type="transmembrane region" description="Helical" evidence="5">
    <location>
        <begin position="192"/>
        <end position="213"/>
    </location>
</feature>
<evidence type="ECO:0000256" key="5">
    <source>
        <dbReference type="SAM" id="Phobius"/>
    </source>
</evidence>
<dbReference type="InterPro" id="IPR011701">
    <property type="entry name" value="MFS"/>
</dbReference>
<evidence type="ECO:0000313" key="8">
    <source>
        <dbReference type="Proteomes" id="UP001458880"/>
    </source>
</evidence>
<comment type="caution">
    <text evidence="7">The sequence shown here is derived from an EMBL/GenBank/DDBJ whole genome shotgun (WGS) entry which is preliminary data.</text>
</comment>
<feature type="transmembrane region" description="Helical" evidence="5">
    <location>
        <begin position="225"/>
        <end position="247"/>
    </location>
</feature>
<evidence type="ECO:0000259" key="6">
    <source>
        <dbReference type="PROSITE" id="PS50850"/>
    </source>
</evidence>
<keyword evidence="2 5" id="KW-0812">Transmembrane</keyword>
<protein>
    <submittedName>
        <fullName evidence="7">Major Facilitator Superfamily</fullName>
    </submittedName>
</protein>
<evidence type="ECO:0000256" key="1">
    <source>
        <dbReference type="ARBA" id="ARBA00004141"/>
    </source>
</evidence>
<dbReference type="Proteomes" id="UP001458880">
    <property type="component" value="Unassembled WGS sequence"/>
</dbReference>
<comment type="subcellular location">
    <subcellularLocation>
        <location evidence="1">Membrane</location>
        <topology evidence="1">Multi-pass membrane protein</topology>
    </subcellularLocation>
</comment>
<feature type="transmembrane region" description="Helical" evidence="5">
    <location>
        <begin position="420"/>
        <end position="442"/>
    </location>
</feature>
<dbReference type="GO" id="GO:0016020">
    <property type="term" value="C:membrane"/>
    <property type="evidence" value="ECO:0007669"/>
    <property type="project" value="UniProtKB-SubCell"/>
</dbReference>
<sequence length="524" mass="59620">MSDINLDELLTYLGHFGPFQKRNYFLICLLVVFSVFPMSYIFTTRDLKYRCFVKECDGDADAIYKTEWVKYAIPHDNNVPRRCERFGLSNDVDDVQTCVADSFNRTKVIPCYQFVYDDPDITVGREFNITCDNNLWMLTTVGTVSNVGELLSLPLSGFISDRHGRKTLMIVGVLWTTFAGLVRSFSPSYVPFVIMEFLDTLIGSGFYGAGFVLAMELVIPEQRVLGNTILSIAFVVGEVILGFAAWISPSWRVMLRVLYGSGIFFISYIWLTQESIRWLLSKRRYEEAKKVLKKVARANGTEISEDTIRKLNNIKEENPKDESIWHIFRSVRLLLRLINCCYCWICSTFVYYGLTLHSVSISGNMYVNYIAVALIEIPAFFVCNYTLSRLGRRLTLAPAYILSGIACLLFIFVSDDNSTLKLLLFLSGKFFATMSFTVLYMYTTEMFPTNLRHSLLATCSMFGRFGSMVAPQIPLLVRVWDSLPLLLFSIMAGTSGVLCLLFPETNNVKLPDTIEDAVELGRKK</sequence>
<name>A0AAW1HW93_POPJA</name>